<dbReference type="InterPro" id="IPR011006">
    <property type="entry name" value="CheY-like_superfamily"/>
</dbReference>
<keyword evidence="1 2" id="KW-0597">Phosphoprotein</keyword>
<proteinExistence type="predicted"/>
<dbReference type="EMBL" id="FXYF01000031">
    <property type="protein sequence ID" value="SMX50867.1"/>
    <property type="molecule type" value="Genomic_DNA"/>
</dbReference>
<evidence type="ECO:0000256" key="2">
    <source>
        <dbReference type="PROSITE-ProRule" id="PRU00169"/>
    </source>
</evidence>
<dbReference type="Pfam" id="PF00072">
    <property type="entry name" value="Response_reg"/>
    <property type="match status" value="1"/>
</dbReference>
<reference evidence="4 5" key="1">
    <citation type="submission" date="2017-05" db="EMBL/GenBank/DDBJ databases">
        <authorList>
            <person name="Song R."/>
            <person name="Chenine A.L."/>
            <person name="Ruprecht R.M."/>
        </authorList>
    </citation>
    <scope>NUCLEOTIDE SEQUENCE [LARGE SCALE GENOMIC DNA]</scope>
    <source>
        <strain evidence="4 5">CECT 8898</strain>
    </source>
</reference>
<dbReference type="RefSeq" id="WP_094023776.1">
    <property type="nucleotide sequence ID" value="NZ_FXYF01000031.1"/>
</dbReference>
<organism evidence="4 5">
    <name type="scientific">Maliponia aquimaris</name>
    <dbReference type="NCBI Taxonomy" id="1673631"/>
    <lineage>
        <taxon>Bacteria</taxon>
        <taxon>Pseudomonadati</taxon>
        <taxon>Pseudomonadota</taxon>
        <taxon>Alphaproteobacteria</taxon>
        <taxon>Rhodobacterales</taxon>
        <taxon>Paracoccaceae</taxon>
        <taxon>Maliponia</taxon>
    </lineage>
</organism>
<protein>
    <submittedName>
        <fullName evidence="4">DNA-binding transcriptional activator KdpE</fullName>
    </submittedName>
</protein>
<dbReference type="PANTHER" id="PTHR44591">
    <property type="entry name" value="STRESS RESPONSE REGULATOR PROTEIN 1"/>
    <property type="match status" value="1"/>
</dbReference>
<dbReference type="Gene3D" id="3.40.50.2300">
    <property type="match status" value="1"/>
</dbReference>
<dbReference type="GO" id="GO:0003677">
    <property type="term" value="F:DNA binding"/>
    <property type="evidence" value="ECO:0007669"/>
    <property type="project" value="UniProtKB-KW"/>
</dbReference>
<feature type="domain" description="Response regulatory" evidence="3">
    <location>
        <begin position="21"/>
        <end position="133"/>
    </location>
</feature>
<dbReference type="OrthoDB" id="7857827at2"/>
<gene>
    <name evidence="4" type="ORF">MAA8898_05069</name>
</gene>
<dbReference type="SUPFAM" id="SSF52172">
    <property type="entry name" value="CheY-like"/>
    <property type="match status" value="1"/>
</dbReference>
<dbReference type="Proteomes" id="UP000207598">
    <property type="component" value="Unassembled WGS sequence"/>
</dbReference>
<name>A0A238L785_9RHOB</name>
<dbReference type="InterPro" id="IPR050595">
    <property type="entry name" value="Bact_response_regulator"/>
</dbReference>
<dbReference type="AlphaFoldDB" id="A0A238L785"/>
<evidence type="ECO:0000313" key="4">
    <source>
        <dbReference type="EMBL" id="SMX50867.1"/>
    </source>
</evidence>
<keyword evidence="5" id="KW-1185">Reference proteome</keyword>
<evidence type="ECO:0000259" key="3">
    <source>
        <dbReference type="PROSITE" id="PS50110"/>
    </source>
</evidence>
<sequence length="210" mass="23532">MKREVGDMHANPRAPDLSVSSCLVVDDDTFDRHMIRRCVGRDRPGLRVHECATLAEARSFLDSDHADLILLDNRMPDGLGADFARELRDDRRLNDAVICVVTGGDPRDLGEDVTALSKDRLSTRQLWDMVGTSLEERRILKSSGQPQILADFGDGADDRLAPGLSRMLRTLRMARARLARRDPQLAMEELEKLEEMMLALVDVVEGARQP</sequence>
<dbReference type="CDD" id="cd00156">
    <property type="entry name" value="REC"/>
    <property type="match status" value="1"/>
</dbReference>
<dbReference type="PANTHER" id="PTHR44591:SF3">
    <property type="entry name" value="RESPONSE REGULATORY DOMAIN-CONTAINING PROTEIN"/>
    <property type="match status" value="1"/>
</dbReference>
<evidence type="ECO:0000313" key="5">
    <source>
        <dbReference type="Proteomes" id="UP000207598"/>
    </source>
</evidence>
<dbReference type="PROSITE" id="PS50110">
    <property type="entry name" value="RESPONSE_REGULATORY"/>
    <property type="match status" value="1"/>
</dbReference>
<keyword evidence="4" id="KW-0238">DNA-binding</keyword>
<evidence type="ECO:0000256" key="1">
    <source>
        <dbReference type="ARBA" id="ARBA00022553"/>
    </source>
</evidence>
<dbReference type="GO" id="GO:0000160">
    <property type="term" value="P:phosphorelay signal transduction system"/>
    <property type="evidence" value="ECO:0007669"/>
    <property type="project" value="InterPro"/>
</dbReference>
<accession>A0A238L785</accession>
<feature type="modified residue" description="4-aspartylphosphate" evidence="2">
    <location>
        <position position="72"/>
    </location>
</feature>
<dbReference type="InterPro" id="IPR001789">
    <property type="entry name" value="Sig_transdc_resp-reg_receiver"/>
</dbReference>